<reference evidence="1" key="1">
    <citation type="journal article" date="2012" name="Proc. Natl. Acad. Sci. U.S.A.">
        <title>Antigenic diversity is generated by distinct evolutionary mechanisms in African trypanosome species.</title>
        <authorList>
            <person name="Jackson A.P."/>
            <person name="Berry A."/>
            <person name="Aslett M."/>
            <person name="Allison H.C."/>
            <person name="Burton P."/>
            <person name="Vavrova-Anderson J."/>
            <person name="Brown R."/>
            <person name="Browne H."/>
            <person name="Corton N."/>
            <person name="Hauser H."/>
            <person name="Gamble J."/>
            <person name="Gilderthorp R."/>
            <person name="Marcello L."/>
            <person name="McQuillan J."/>
            <person name="Otto T.D."/>
            <person name="Quail M.A."/>
            <person name="Sanders M.J."/>
            <person name="van Tonder A."/>
            <person name="Ginger M.L."/>
            <person name="Field M.C."/>
            <person name="Barry J.D."/>
            <person name="Hertz-Fowler C."/>
            <person name="Berriman M."/>
        </authorList>
    </citation>
    <scope>NUCLEOTIDE SEQUENCE</scope>
    <source>
        <strain evidence="1">IL3000</strain>
    </source>
</reference>
<dbReference type="AlphaFoldDB" id="G0UQ64"/>
<evidence type="ECO:0000313" key="1">
    <source>
        <dbReference type="EMBL" id="CCC91525.1"/>
    </source>
</evidence>
<protein>
    <submittedName>
        <fullName evidence="1">Uncharacterized protein</fullName>
    </submittedName>
</protein>
<dbReference type="VEuPathDB" id="TriTrypDB:TcIL3000_7_3390"/>
<dbReference type="EMBL" id="HE575320">
    <property type="protein sequence ID" value="CCC91525.1"/>
    <property type="molecule type" value="Genomic_DNA"/>
</dbReference>
<sequence>MLRSTYACRGGQRRWWKEGRPDFSRASARRSELERRRIEASMAPSPVEPTSQQACTLYRRLIKLGYRQLQVTDKNYYVRKVRREFEITARQTSARVRGIMYERGLWLVDNKLGGVV</sequence>
<proteinExistence type="predicted"/>
<accession>G0UQ64</accession>
<organism evidence="1">
    <name type="scientific">Trypanosoma congolense (strain IL3000)</name>
    <dbReference type="NCBI Taxonomy" id="1068625"/>
    <lineage>
        <taxon>Eukaryota</taxon>
        <taxon>Discoba</taxon>
        <taxon>Euglenozoa</taxon>
        <taxon>Kinetoplastea</taxon>
        <taxon>Metakinetoplastina</taxon>
        <taxon>Trypanosomatida</taxon>
        <taxon>Trypanosomatidae</taxon>
        <taxon>Trypanosoma</taxon>
        <taxon>Nannomonas</taxon>
    </lineage>
</organism>
<name>G0UQ64_TRYCI</name>
<gene>
    <name evidence="1" type="ORF">TCIL3000_7_3390</name>
</gene>